<organism evidence="1 2">
    <name type="scientific">Brassica oleracea var. oleracea</name>
    <dbReference type="NCBI Taxonomy" id="109376"/>
    <lineage>
        <taxon>Eukaryota</taxon>
        <taxon>Viridiplantae</taxon>
        <taxon>Streptophyta</taxon>
        <taxon>Embryophyta</taxon>
        <taxon>Tracheophyta</taxon>
        <taxon>Spermatophyta</taxon>
        <taxon>Magnoliopsida</taxon>
        <taxon>eudicotyledons</taxon>
        <taxon>Gunneridae</taxon>
        <taxon>Pentapetalae</taxon>
        <taxon>rosids</taxon>
        <taxon>malvids</taxon>
        <taxon>Brassicales</taxon>
        <taxon>Brassicaceae</taxon>
        <taxon>Brassiceae</taxon>
        <taxon>Brassica</taxon>
    </lineage>
</organism>
<dbReference type="HOGENOM" id="CLU_2052903_0_0_1"/>
<reference evidence="1 2" key="1">
    <citation type="journal article" date="2014" name="Genome Biol.">
        <title>Transcriptome and methylome profiling reveals relics of genome dominance in the mesopolyploid Brassica oleracea.</title>
        <authorList>
            <person name="Parkin I.A."/>
            <person name="Koh C."/>
            <person name="Tang H."/>
            <person name="Robinson S.J."/>
            <person name="Kagale S."/>
            <person name="Clarke W.E."/>
            <person name="Town C.D."/>
            <person name="Nixon J."/>
            <person name="Krishnakumar V."/>
            <person name="Bidwell S.L."/>
            <person name="Denoeud F."/>
            <person name="Belcram H."/>
            <person name="Links M.G."/>
            <person name="Just J."/>
            <person name="Clarke C."/>
            <person name="Bender T."/>
            <person name="Huebert T."/>
            <person name="Mason A.S."/>
            <person name="Pires J.C."/>
            <person name="Barker G."/>
            <person name="Moore J."/>
            <person name="Walley P.G."/>
            <person name="Manoli S."/>
            <person name="Batley J."/>
            <person name="Edwards D."/>
            <person name="Nelson M.N."/>
            <person name="Wang X."/>
            <person name="Paterson A.H."/>
            <person name="King G."/>
            <person name="Bancroft I."/>
            <person name="Chalhoub B."/>
            <person name="Sharpe A.G."/>
        </authorList>
    </citation>
    <scope>NUCLEOTIDE SEQUENCE</scope>
    <source>
        <strain evidence="1 2">cv. TO1000</strain>
    </source>
</reference>
<dbReference type="Gramene" id="Bo4g029940.1">
    <property type="protein sequence ID" value="Bo4g029940.1"/>
    <property type="gene ID" value="Bo4g029940"/>
</dbReference>
<keyword evidence="2" id="KW-1185">Reference proteome</keyword>
<evidence type="ECO:0000313" key="2">
    <source>
        <dbReference type="Proteomes" id="UP000032141"/>
    </source>
</evidence>
<protein>
    <submittedName>
        <fullName evidence="1">Uncharacterized protein</fullName>
    </submittedName>
</protein>
<name>A0A0D3BR18_BRAOL</name>
<dbReference type="Proteomes" id="UP000032141">
    <property type="component" value="Chromosome C4"/>
</dbReference>
<evidence type="ECO:0000313" key="1">
    <source>
        <dbReference type="EnsemblPlants" id="Bo4g029940.1"/>
    </source>
</evidence>
<accession>A0A0D3BR18</accession>
<sequence>MYPPDLNMLETNSGLRGSDGSFSGKAQATSSNSILGISTSQIVVMAGRWMIYDNCAWDFKIDNDRMGIAVDCSSIKGVCGLKDSILAAYGLLGREIEVEMCYWLIDGDSEMVGKGRHQWR</sequence>
<dbReference type="EnsemblPlants" id="Bo4g029940.1">
    <property type="protein sequence ID" value="Bo4g029940.1"/>
    <property type="gene ID" value="Bo4g029940"/>
</dbReference>
<dbReference type="OMA" id="NDRMGIA"/>
<dbReference type="AlphaFoldDB" id="A0A0D3BR18"/>
<reference evidence="1" key="2">
    <citation type="submission" date="2015-03" db="UniProtKB">
        <authorList>
            <consortium name="EnsemblPlants"/>
        </authorList>
    </citation>
    <scope>IDENTIFICATION</scope>
</reference>
<proteinExistence type="predicted"/>